<evidence type="ECO:0000256" key="1">
    <source>
        <dbReference type="SAM" id="Phobius"/>
    </source>
</evidence>
<dbReference type="EMBL" id="JABBWD010000045">
    <property type="protein sequence ID" value="KAG1774060.1"/>
    <property type="molecule type" value="Genomic_DNA"/>
</dbReference>
<comment type="caution">
    <text evidence="3">The sequence shown here is derived from an EMBL/GenBank/DDBJ whole genome shotgun (WGS) entry which is preliminary data.</text>
</comment>
<reference evidence="3" key="1">
    <citation type="journal article" date="2020" name="New Phytol.">
        <title>Comparative genomics reveals dynamic genome evolution in host specialist ectomycorrhizal fungi.</title>
        <authorList>
            <person name="Lofgren L.A."/>
            <person name="Nguyen N.H."/>
            <person name="Vilgalys R."/>
            <person name="Ruytinx J."/>
            <person name="Liao H.L."/>
            <person name="Branco S."/>
            <person name="Kuo A."/>
            <person name="LaButti K."/>
            <person name="Lipzen A."/>
            <person name="Andreopoulos W."/>
            <person name="Pangilinan J."/>
            <person name="Riley R."/>
            <person name="Hundley H."/>
            <person name="Na H."/>
            <person name="Barry K."/>
            <person name="Grigoriev I.V."/>
            <person name="Stajich J.E."/>
            <person name="Kennedy P.G."/>
        </authorList>
    </citation>
    <scope>NUCLEOTIDE SEQUENCE</scope>
    <source>
        <strain evidence="3">DOB743</strain>
    </source>
</reference>
<dbReference type="InterPro" id="IPR045340">
    <property type="entry name" value="DUF6533"/>
</dbReference>
<feature type="domain" description="DUF6533" evidence="2">
    <location>
        <begin position="21"/>
        <end position="63"/>
    </location>
</feature>
<evidence type="ECO:0000313" key="4">
    <source>
        <dbReference type="Proteomes" id="UP000714275"/>
    </source>
</evidence>
<sequence length="341" mass="38169">MEAELSILFDDVRILQMGRMFQLAATFVVLYDHVLCSQREVDLIWNRSKSLVSYLYFTNRYFGDAISIISAILFMSSTFSVNLTSPIYIHSLINDTLCISCRILFHFQSYGPFVSVWATQTIMQLRIYAMYRKSKKILACTGICFVLEIAAICTVLALNFDHSLTYTNEPIPGLLNMCATSTIDRSFTAIYMPIFCFELLLFVLAIFVVFKHMKNTHTIAGKRVHNTMATMVKYNTIYFFVEMAGCGIATALYLGLPSIYLEITNSALIATTIILGSRLVLGTRNFYSDPSAEDCSGMSYGTPGLGPSLTQPSLSRPFSSHIEMSMISAKGYHLDTSDDAV</sequence>
<feature type="transmembrane region" description="Helical" evidence="1">
    <location>
        <begin position="137"/>
        <end position="160"/>
    </location>
</feature>
<evidence type="ECO:0000313" key="3">
    <source>
        <dbReference type="EMBL" id="KAG1774060.1"/>
    </source>
</evidence>
<protein>
    <recommendedName>
        <fullName evidence="2">DUF6533 domain-containing protein</fullName>
    </recommendedName>
</protein>
<dbReference type="Proteomes" id="UP000714275">
    <property type="component" value="Unassembled WGS sequence"/>
</dbReference>
<dbReference type="AlphaFoldDB" id="A0A9P7CYX0"/>
<name>A0A9P7CYX0_9AGAM</name>
<feature type="transmembrane region" description="Helical" evidence="1">
    <location>
        <begin position="231"/>
        <end position="253"/>
    </location>
</feature>
<keyword evidence="4" id="KW-1185">Reference proteome</keyword>
<accession>A0A9P7CYX0</accession>
<dbReference type="OrthoDB" id="3349377at2759"/>
<keyword evidence="1" id="KW-0812">Transmembrane</keyword>
<evidence type="ECO:0000259" key="2">
    <source>
        <dbReference type="Pfam" id="PF20151"/>
    </source>
</evidence>
<gene>
    <name evidence="3" type="ORF">EV702DRAFT_1242706</name>
</gene>
<feature type="transmembrane region" description="Helical" evidence="1">
    <location>
        <begin position="259"/>
        <end position="281"/>
    </location>
</feature>
<organism evidence="3 4">
    <name type="scientific">Suillus placidus</name>
    <dbReference type="NCBI Taxonomy" id="48579"/>
    <lineage>
        <taxon>Eukaryota</taxon>
        <taxon>Fungi</taxon>
        <taxon>Dikarya</taxon>
        <taxon>Basidiomycota</taxon>
        <taxon>Agaricomycotina</taxon>
        <taxon>Agaricomycetes</taxon>
        <taxon>Agaricomycetidae</taxon>
        <taxon>Boletales</taxon>
        <taxon>Suillineae</taxon>
        <taxon>Suillaceae</taxon>
        <taxon>Suillus</taxon>
    </lineage>
</organism>
<keyword evidence="1" id="KW-0472">Membrane</keyword>
<feature type="transmembrane region" description="Helical" evidence="1">
    <location>
        <begin position="61"/>
        <end position="81"/>
    </location>
</feature>
<proteinExistence type="predicted"/>
<feature type="transmembrane region" description="Helical" evidence="1">
    <location>
        <begin position="190"/>
        <end position="210"/>
    </location>
</feature>
<dbReference type="Pfam" id="PF20151">
    <property type="entry name" value="DUF6533"/>
    <property type="match status" value="1"/>
</dbReference>
<keyword evidence="1" id="KW-1133">Transmembrane helix</keyword>